<dbReference type="EMBL" id="CAFAAM010000153">
    <property type="protein sequence ID" value="CAB4810537.1"/>
    <property type="molecule type" value="Genomic_DNA"/>
</dbReference>
<evidence type="ECO:0000256" key="8">
    <source>
        <dbReference type="ARBA" id="ARBA00023027"/>
    </source>
</evidence>
<evidence type="ECO:0000256" key="1">
    <source>
        <dbReference type="ARBA" id="ARBA00001974"/>
    </source>
</evidence>
<dbReference type="GO" id="GO:0035999">
    <property type="term" value="P:tetrahydrofolate interconversion"/>
    <property type="evidence" value="ECO:0007669"/>
    <property type="project" value="UniProtKB-UniPathway"/>
</dbReference>
<comment type="pathway">
    <text evidence="10">Amino-acid biosynthesis; L-methionine biosynthesis via de novo pathway.</text>
</comment>
<evidence type="ECO:0000256" key="7">
    <source>
        <dbReference type="ARBA" id="ARBA00023002"/>
    </source>
</evidence>
<keyword evidence="4" id="KW-0028">Amino-acid biosynthesis</keyword>
<reference evidence="12" key="1">
    <citation type="submission" date="2020-05" db="EMBL/GenBank/DDBJ databases">
        <authorList>
            <person name="Chiriac C."/>
            <person name="Salcher M."/>
            <person name="Ghai R."/>
            <person name="Kavagutti S V."/>
        </authorList>
    </citation>
    <scope>NUCLEOTIDE SEQUENCE</scope>
</reference>
<dbReference type="GO" id="GO:0106312">
    <property type="term" value="F:methylenetetrahydrofolate reductase (NADH) activity"/>
    <property type="evidence" value="ECO:0007669"/>
    <property type="project" value="UniProtKB-EC"/>
</dbReference>
<dbReference type="UniPathway" id="UPA00193"/>
<dbReference type="EMBL" id="CAEZVC010000215">
    <property type="protein sequence ID" value="CAB4639335.1"/>
    <property type="molecule type" value="Genomic_DNA"/>
</dbReference>
<evidence type="ECO:0000313" key="18">
    <source>
        <dbReference type="EMBL" id="CAB4991199.1"/>
    </source>
</evidence>
<dbReference type="PANTHER" id="PTHR45754">
    <property type="entry name" value="METHYLENETETRAHYDROFOLATE REDUCTASE"/>
    <property type="match status" value="1"/>
</dbReference>
<keyword evidence="8" id="KW-0520">NAD</keyword>
<keyword evidence="5" id="KW-0285">Flavoprotein</keyword>
<dbReference type="GO" id="GO:0071949">
    <property type="term" value="F:FAD binding"/>
    <property type="evidence" value="ECO:0007669"/>
    <property type="project" value="TreeGrafter"/>
</dbReference>
<keyword evidence="7" id="KW-0560">Oxidoreductase</keyword>
<comment type="similarity">
    <text evidence="3">Belongs to the methylenetetrahydrofolate reductase family.</text>
</comment>
<dbReference type="InterPro" id="IPR029041">
    <property type="entry name" value="FAD-linked_oxidoreductase-like"/>
</dbReference>
<dbReference type="PANTHER" id="PTHR45754:SF3">
    <property type="entry name" value="METHYLENETETRAHYDROFOLATE REDUCTASE (NADPH)"/>
    <property type="match status" value="1"/>
</dbReference>
<sequence>MAHISDLLAAGRTCSFEFFPPKTDDAARALEQTIAELAPLDPSFISVTYGAGGSTRERTRDVVINIERNLGITAMAHLTCVGHTRAQLDSLLDEYKAAGVSNILALAGDPIVDDNGVVAESEFEFAMELVELIKEKGDFSIGVAAHPEGHPRSEDLYSDRRRLADKLNVADFAITQFFFEAEPYMRLVEGLSAFGCEKPVLPGIMPVTNAAQVVRFAQLAGAEFPPHLAARFDAIAEDGDAVRALGVELASELCQRLLDEGAPGLHFYTLNRSTATREIAANLGLGDASSAGV</sequence>
<dbReference type="EMBL" id="CAESAL010000173">
    <property type="protein sequence ID" value="CAB4347408.1"/>
    <property type="molecule type" value="Genomic_DNA"/>
</dbReference>
<evidence type="ECO:0000256" key="11">
    <source>
        <dbReference type="ARBA" id="ARBA00034529"/>
    </source>
</evidence>
<dbReference type="EMBL" id="CAFBOK010000160">
    <property type="protein sequence ID" value="CAB4991199.1"/>
    <property type="molecule type" value="Genomic_DNA"/>
</dbReference>
<evidence type="ECO:0000313" key="13">
    <source>
        <dbReference type="EMBL" id="CAB4600814.1"/>
    </source>
</evidence>
<organism evidence="12">
    <name type="scientific">freshwater metagenome</name>
    <dbReference type="NCBI Taxonomy" id="449393"/>
    <lineage>
        <taxon>unclassified sequences</taxon>
        <taxon>metagenomes</taxon>
        <taxon>ecological metagenomes</taxon>
    </lineage>
</organism>
<dbReference type="InterPro" id="IPR003171">
    <property type="entry name" value="Mehydrof_redctse-like"/>
</dbReference>
<dbReference type="InterPro" id="IPR004620">
    <property type="entry name" value="MTHF_reductase_bac"/>
</dbReference>
<dbReference type="EC" id="1.5.1.54" evidence="11"/>
<name>A0A6J6A0U6_9ZZZZ</name>
<accession>A0A6J6A0U6</accession>
<evidence type="ECO:0000256" key="3">
    <source>
        <dbReference type="ARBA" id="ARBA00006743"/>
    </source>
</evidence>
<dbReference type="Pfam" id="PF02219">
    <property type="entry name" value="MTHFR"/>
    <property type="match status" value="1"/>
</dbReference>
<evidence type="ECO:0000256" key="9">
    <source>
        <dbReference type="ARBA" id="ARBA00023167"/>
    </source>
</evidence>
<evidence type="ECO:0000256" key="6">
    <source>
        <dbReference type="ARBA" id="ARBA00022827"/>
    </source>
</evidence>
<gene>
    <name evidence="13" type="ORF">UFOPK1762_01912</name>
    <name evidence="14" type="ORF">UFOPK1906_01992</name>
    <name evidence="15" type="ORF">UFOPK2969_01742</name>
    <name evidence="16" type="ORF">UFOPK3010_01121</name>
    <name evidence="12" type="ORF">UFOPK3331_02217</name>
    <name evidence="17" type="ORF">UFOPK3785_02127</name>
    <name evidence="18" type="ORF">UFOPK3927_01308</name>
    <name evidence="19" type="ORF">UFOPK4371_02034</name>
</gene>
<dbReference type="SUPFAM" id="SSF51730">
    <property type="entry name" value="FAD-linked oxidoreductase"/>
    <property type="match status" value="1"/>
</dbReference>
<protein>
    <recommendedName>
        <fullName evidence="11">methylenetetrahydrofolate reductase (NADH)</fullName>
        <ecNumber evidence="11">1.5.1.54</ecNumber>
    </recommendedName>
</protein>
<comment type="cofactor">
    <cofactor evidence="1">
        <name>FAD</name>
        <dbReference type="ChEBI" id="CHEBI:57692"/>
    </cofactor>
</comment>
<dbReference type="EMBL" id="CAFBRD010000191">
    <property type="protein sequence ID" value="CAB5078876.1"/>
    <property type="molecule type" value="Genomic_DNA"/>
</dbReference>
<evidence type="ECO:0000256" key="4">
    <source>
        <dbReference type="ARBA" id="ARBA00022605"/>
    </source>
</evidence>
<evidence type="ECO:0000256" key="5">
    <source>
        <dbReference type="ARBA" id="ARBA00022630"/>
    </source>
</evidence>
<dbReference type="GO" id="GO:0005829">
    <property type="term" value="C:cytosol"/>
    <property type="evidence" value="ECO:0007669"/>
    <property type="project" value="InterPro"/>
</dbReference>
<dbReference type="GO" id="GO:0009086">
    <property type="term" value="P:methionine biosynthetic process"/>
    <property type="evidence" value="ECO:0007669"/>
    <property type="project" value="UniProtKB-KW"/>
</dbReference>
<evidence type="ECO:0000313" key="17">
    <source>
        <dbReference type="EMBL" id="CAB4967296.1"/>
    </source>
</evidence>
<keyword evidence="6" id="KW-0274">FAD</keyword>
<evidence type="ECO:0000313" key="16">
    <source>
        <dbReference type="EMBL" id="CAB4810537.1"/>
    </source>
</evidence>
<dbReference type="EMBL" id="CAEZTY010000125">
    <property type="protein sequence ID" value="CAB4600814.1"/>
    <property type="molecule type" value="Genomic_DNA"/>
</dbReference>
<dbReference type="AlphaFoldDB" id="A0A6J6A0U6"/>
<comment type="pathway">
    <text evidence="2">One-carbon metabolism; tetrahydrofolate interconversion.</text>
</comment>
<evidence type="ECO:0000313" key="19">
    <source>
        <dbReference type="EMBL" id="CAB5078876.1"/>
    </source>
</evidence>
<proteinExistence type="inferred from homology"/>
<dbReference type="EMBL" id="CAFBNJ010000203">
    <property type="protein sequence ID" value="CAB4967296.1"/>
    <property type="molecule type" value="Genomic_DNA"/>
</dbReference>
<evidence type="ECO:0000313" key="12">
    <source>
        <dbReference type="EMBL" id="CAB4347408.1"/>
    </source>
</evidence>
<dbReference type="CDD" id="cd00537">
    <property type="entry name" value="MTHFR"/>
    <property type="match status" value="1"/>
</dbReference>
<dbReference type="EMBL" id="CAFAAD010000199">
    <property type="protein sequence ID" value="CAB4806121.1"/>
    <property type="molecule type" value="Genomic_DNA"/>
</dbReference>
<evidence type="ECO:0000256" key="10">
    <source>
        <dbReference type="ARBA" id="ARBA00034478"/>
    </source>
</evidence>
<dbReference type="Gene3D" id="3.20.20.220">
    <property type="match status" value="1"/>
</dbReference>
<evidence type="ECO:0000313" key="15">
    <source>
        <dbReference type="EMBL" id="CAB4806121.1"/>
    </source>
</evidence>
<keyword evidence="9" id="KW-0486">Methionine biosynthesis</keyword>
<evidence type="ECO:0000313" key="14">
    <source>
        <dbReference type="EMBL" id="CAB4639335.1"/>
    </source>
</evidence>
<evidence type="ECO:0000256" key="2">
    <source>
        <dbReference type="ARBA" id="ARBA00004777"/>
    </source>
</evidence>
<dbReference type="NCBIfam" id="TIGR00676">
    <property type="entry name" value="fadh2"/>
    <property type="match status" value="1"/>
</dbReference>